<dbReference type="InterPro" id="IPR000120">
    <property type="entry name" value="Amidase"/>
</dbReference>
<gene>
    <name evidence="3" type="ORF">E1298_03265</name>
</gene>
<dbReference type="PANTHER" id="PTHR11895">
    <property type="entry name" value="TRANSAMIDASE"/>
    <property type="match status" value="1"/>
</dbReference>
<reference evidence="3 4" key="1">
    <citation type="submission" date="2019-03" db="EMBL/GenBank/DDBJ databases">
        <title>Draft genome sequences of novel Actinobacteria.</title>
        <authorList>
            <person name="Sahin N."/>
            <person name="Ay H."/>
            <person name="Saygin H."/>
        </authorList>
    </citation>
    <scope>NUCLEOTIDE SEQUENCE [LARGE SCALE GENOMIC DNA]</scope>
    <source>
        <strain evidence="3 4">H3C3</strain>
    </source>
</reference>
<keyword evidence="4" id="KW-1185">Reference proteome</keyword>
<feature type="compositionally biased region" description="Low complexity" evidence="1">
    <location>
        <begin position="60"/>
        <end position="69"/>
    </location>
</feature>
<feature type="domain" description="Amidase" evidence="2">
    <location>
        <begin position="74"/>
        <end position="448"/>
    </location>
</feature>
<accession>A0A4R5CDH9</accession>
<evidence type="ECO:0000313" key="4">
    <source>
        <dbReference type="Proteomes" id="UP000294513"/>
    </source>
</evidence>
<dbReference type="GO" id="GO:0003824">
    <property type="term" value="F:catalytic activity"/>
    <property type="evidence" value="ECO:0007669"/>
    <property type="project" value="InterPro"/>
</dbReference>
<dbReference type="InterPro" id="IPR023631">
    <property type="entry name" value="Amidase_dom"/>
</dbReference>
<dbReference type="AlphaFoldDB" id="A0A4R5CDH9"/>
<dbReference type="SUPFAM" id="SSF75304">
    <property type="entry name" value="Amidase signature (AS) enzymes"/>
    <property type="match status" value="1"/>
</dbReference>
<sequence>MRRRRGPDARTEPSPVTDPAIGSEPPWPPIEEISADVRAGRVRPDGPAREALRRIRAAGSAAGAFTRTRPPGAVDPRGRLAGVPFAIKDNMDLAGEVTTAGTAAGGLAPAAADATVVAMLAAAGAVPVGRANMSELACAAVTENTLYGTARNPWDPRRSPGGSSGGSAVAVAAGLVPFALGTDTGGSVLIPAALTGVCGIRPTGGRVPIAGVTPLSTTLDTVGVLATRARDLRTALAEMVGPGVTPSPLGAFPPVTEPPVRDGPPLAGLRVGVLDGWFRDGCDAGVLAAVDAAVSELRRLGASLSAVRLPLAEEVTAAAKTLVWAEAAVSYRPFTDAGSPNESVRRRLLDGERVPIADYLEARRLRTRWRDEVAAVLSELDVLAAPVVPIPPPPIGVDQEEITRTLVRLTYPGCMAGTPAVSLPCGPAGALPTGMQLIGPWGGEGLLLRIADAYMTAKFSGVCPTPGSGTG</sequence>
<dbReference type="OrthoDB" id="182039at2"/>
<comment type="caution">
    <text evidence="3">The sequence shown here is derived from an EMBL/GenBank/DDBJ whole genome shotgun (WGS) entry which is preliminary data.</text>
</comment>
<dbReference type="Pfam" id="PF01425">
    <property type="entry name" value="Amidase"/>
    <property type="match status" value="1"/>
</dbReference>
<dbReference type="Proteomes" id="UP000294513">
    <property type="component" value="Unassembled WGS sequence"/>
</dbReference>
<dbReference type="InterPro" id="IPR036928">
    <property type="entry name" value="AS_sf"/>
</dbReference>
<evidence type="ECO:0000256" key="1">
    <source>
        <dbReference type="SAM" id="MobiDB-lite"/>
    </source>
</evidence>
<proteinExistence type="predicted"/>
<evidence type="ECO:0000313" key="3">
    <source>
        <dbReference type="EMBL" id="TDD96303.1"/>
    </source>
</evidence>
<name>A0A4R5CDH9_9ACTN</name>
<evidence type="ECO:0000259" key="2">
    <source>
        <dbReference type="Pfam" id="PF01425"/>
    </source>
</evidence>
<feature type="region of interest" description="Disordered" evidence="1">
    <location>
        <begin position="60"/>
        <end position="79"/>
    </location>
</feature>
<dbReference type="PANTHER" id="PTHR11895:SF176">
    <property type="entry name" value="AMIDASE AMID-RELATED"/>
    <property type="match status" value="1"/>
</dbReference>
<protein>
    <submittedName>
        <fullName evidence="3">Amidase</fullName>
    </submittedName>
</protein>
<feature type="region of interest" description="Disordered" evidence="1">
    <location>
        <begin position="1"/>
        <end position="44"/>
    </location>
</feature>
<dbReference type="Gene3D" id="3.90.1300.10">
    <property type="entry name" value="Amidase signature (AS) domain"/>
    <property type="match status" value="1"/>
</dbReference>
<dbReference type="EMBL" id="SMKU01000007">
    <property type="protein sequence ID" value="TDD96303.1"/>
    <property type="molecule type" value="Genomic_DNA"/>
</dbReference>
<organism evidence="3 4">
    <name type="scientific">Actinomadura rubrisoli</name>
    <dbReference type="NCBI Taxonomy" id="2530368"/>
    <lineage>
        <taxon>Bacteria</taxon>
        <taxon>Bacillati</taxon>
        <taxon>Actinomycetota</taxon>
        <taxon>Actinomycetes</taxon>
        <taxon>Streptosporangiales</taxon>
        <taxon>Thermomonosporaceae</taxon>
        <taxon>Actinomadura</taxon>
    </lineage>
</organism>
<feature type="compositionally biased region" description="Basic and acidic residues" evidence="1">
    <location>
        <begin position="1"/>
        <end position="11"/>
    </location>
</feature>